<dbReference type="CDD" id="cd00254">
    <property type="entry name" value="LT-like"/>
    <property type="match status" value="1"/>
</dbReference>
<evidence type="ECO:0000259" key="4">
    <source>
        <dbReference type="Pfam" id="PF01464"/>
    </source>
</evidence>
<dbReference type="AlphaFoldDB" id="A0A1G7F7L3"/>
<dbReference type="InterPro" id="IPR023346">
    <property type="entry name" value="Lysozyme-like_dom_sf"/>
</dbReference>
<protein>
    <submittedName>
        <fullName evidence="5">Sporulation related domain-containing protein</fullName>
    </submittedName>
</protein>
<name>A0A1G7F7L3_9RHOB</name>
<evidence type="ECO:0000256" key="1">
    <source>
        <dbReference type="ARBA" id="ARBA00007734"/>
    </source>
</evidence>
<feature type="signal peptide" evidence="3">
    <location>
        <begin position="1"/>
        <end position="18"/>
    </location>
</feature>
<dbReference type="OrthoDB" id="9815002at2"/>
<evidence type="ECO:0000313" key="6">
    <source>
        <dbReference type="Proteomes" id="UP000198922"/>
    </source>
</evidence>
<dbReference type="STRING" id="521013.SAMN04488567_2451"/>
<accession>A0A1G7F7L3</accession>
<dbReference type="SUPFAM" id="SSF53955">
    <property type="entry name" value="Lysozyme-like"/>
    <property type="match status" value="1"/>
</dbReference>
<dbReference type="Gene3D" id="1.10.530.10">
    <property type="match status" value="1"/>
</dbReference>
<reference evidence="6" key="1">
    <citation type="submission" date="2016-10" db="EMBL/GenBank/DDBJ databases">
        <authorList>
            <person name="Varghese N."/>
            <person name="Submissions S."/>
        </authorList>
    </citation>
    <scope>NUCLEOTIDE SEQUENCE [LARGE SCALE GENOMIC DNA]</scope>
    <source>
        <strain evidence="6">DSM 21424</strain>
    </source>
</reference>
<dbReference type="EMBL" id="FNAT01000003">
    <property type="protein sequence ID" value="SDE71565.1"/>
    <property type="molecule type" value="Genomic_DNA"/>
</dbReference>
<organism evidence="5 6">
    <name type="scientific">Limimaricola pyoseonensis</name>
    <dbReference type="NCBI Taxonomy" id="521013"/>
    <lineage>
        <taxon>Bacteria</taxon>
        <taxon>Pseudomonadati</taxon>
        <taxon>Pseudomonadota</taxon>
        <taxon>Alphaproteobacteria</taxon>
        <taxon>Rhodobacterales</taxon>
        <taxon>Paracoccaceae</taxon>
        <taxon>Limimaricola</taxon>
    </lineage>
</organism>
<dbReference type="PANTHER" id="PTHR37423:SF2">
    <property type="entry name" value="MEMBRANE-BOUND LYTIC MUREIN TRANSGLYCOSYLASE C"/>
    <property type="match status" value="1"/>
</dbReference>
<evidence type="ECO:0000256" key="3">
    <source>
        <dbReference type="SAM" id="SignalP"/>
    </source>
</evidence>
<comment type="similarity">
    <text evidence="2">Belongs to the virb1 family.</text>
</comment>
<dbReference type="InterPro" id="IPR008258">
    <property type="entry name" value="Transglycosylase_SLT_dom_1"/>
</dbReference>
<dbReference type="Pfam" id="PF01464">
    <property type="entry name" value="SLT"/>
    <property type="match status" value="1"/>
</dbReference>
<keyword evidence="3" id="KW-0732">Signal</keyword>
<proteinExistence type="inferred from homology"/>
<keyword evidence="6" id="KW-1185">Reference proteome</keyword>
<sequence>MARLLLLLFACLAMPVAAQQPPVPAALPVSASVAAPPVRPADPGRRCTAGGEYCIALDSYIPDVCRTIEALSREHALDPGFFSRLIWRESLFDAGAVSPAGALGIAQFMPGTAKLRGLGDPFNPAEALSASAAYLAELAARFGNIGLAAVAYNAGEARAEKFLSGHDWLPGETVHYVQAITGVPALVWRDAPPETLDLALDAALPFRAACEARARDRAIREFRVQAPVLPWGVVLASAPGRAAVERRLAQLRGRLGAAISGEQVAFTRSRFPGQPAARHVAQIGRESRAEATALCARLRSAGGTCMVLKN</sequence>
<dbReference type="RefSeq" id="WP_090112324.1">
    <property type="nucleotide sequence ID" value="NZ_FNAT01000003.1"/>
</dbReference>
<feature type="domain" description="Transglycosylase SLT" evidence="4">
    <location>
        <begin position="69"/>
        <end position="163"/>
    </location>
</feature>
<evidence type="ECO:0000313" key="5">
    <source>
        <dbReference type="EMBL" id="SDE71565.1"/>
    </source>
</evidence>
<evidence type="ECO:0000256" key="2">
    <source>
        <dbReference type="ARBA" id="ARBA00009387"/>
    </source>
</evidence>
<dbReference type="Proteomes" id="UP000198922">
    <property type="component" value="Unassembled WGS sequence"/>
</dbReference>
<feature type="chain" id="PRO_5011718270" evidence="3">
    <location>
        <begin position="19"/>
        <end position="310"/>
    </location>
</feature>
<gene>
    <name evidence="5" type="ORF">SAMN04488567_2451</name>
</gene>
<comment type="similarity">
    <text evidence="1">Belongs to the transglycosylase Slt family.</text>
</comment>
<dbReference type="PANTHER" id="PTHR37423">
    <property type="entry name" value="SOLUBLE LYTIC MUREIN TRANSGLYCOSYLASE-RELATED"/>
    <property type="match status" value="1"/>
</dbReference>